<dbReference type="EMBL" id="JMCC02000099">
    <property type="protein sequence ID" value="KIG13399.1"/>
    <property type="molecule type" value="Genomic_DNA"/>
</dbReference>
<dbReference type="PRINTS" id="PR00081">
    <property type="entry name" value="GDHRDH"/>
</dbReference>
<dbReference type="PANTHER" id="PTHR43157">
    <property type="entry name" value="PHOSPHATIDYLINOSITOL-GLYCAN BIOSYNTHESIS CLASS F PROTEIN-RELATED"/>
    <property type="match status" value="1"/>
</dbReference>
<keyword evidence="1" id="KW-0560">Oxidoreductase</keyword>
<dbReference type="Gene3D" id="3.40.50.720">
    <property type="entry name" value="NAD(P)-binding Rossmann-like Domain"/>
    <property type="match status" value="1"/>
</dbReference>
<protein>
    <submittedName>
        <fullName evidence="2">Putative oxidoreductase</fullName>
    </submittedName>
</protein>
<organism evidence="2 3">
    <name type="scientific">Enhygromyxa salina</name>
    <dbReference type="NCBI Taxonomy" id="215803"/>
    <lineage>
        <taxon>Bacteria</taxon>
        <taxon>Pseudomonadati</taxon>
        <taxon>Myxococcota</taxon>
        <taxon>Polyangia</taxon>
        <taxon>Nannocystales</taxon>
        <taxon>Nannocystaceae</taxon>
        <taxon>Enhygromyxa</taxon>
    </lineage>
</organism>
<dbReference type="PANTHER" id="PTHR43157:SF31">
    <property type="entry name" value="PHOSPHATIDYLINOSITOL-GLYCAN BIOSYNTHESIS CLASS F PROTEIN"/>
    <property type="match status" value="1"/>
</dbReference>
<dbReference type="Proteomes" id="UP000031599">
    <property type="component" value="Unassembled WGS sequence"/>
</dbReference>
<dbReference type="InterPro" id="IPR036291">
    <property type="entry name" value="NAD(P)-bd_dom_sf"/>
</dbReference>
<dbReference type="Pfam" id="PF00106">
    <property type="entry name" value="adh_short"/>
    <property type="match status" value="1"/>
</dbReference>
<dbReference type="InterPro" id="IPR002347">
    <property type="entry name" value="SDR_fam"/>
</dbReference>
<evidence type="ECO:0000313" key="3">
    <source>
        <dbReference type="Proteomes" id="UP000031599"/>
    </source>
</evidence>
<dbReference type="CDD" id="cd05327">
    <property type="entry name" value="retinol-DH_like_SDR_c_like"/>
    <property type="match status" value="1"/>
</dbReference>
<accession>A0A0C1Z6Y5</accession>
<gene>
    <name evidence="2" type="ORF">DB30_08166</name>
</gene>
<dbReference type="GO" id="GO:0016491">
    <property type="term" value="F:oxidoreductase activity"/>
    <property type="evidence" value="ECO:0007669"/>
    <property type="project" value="UniProtKB-KW"/>
</dbReference>
<evidence type="ECO:0000313" key="2">
    <source>
        <dbReference type="EMBL" id="KIG13399.1"/>
    </source>
</evidence>
<dbReference type="SUPFAM" id="SSF51735">
    <property type="entry name" value="NAD(P)-binding Rossmann-fold domains"/>
    <property type="match status" value="1"/>
</dbReference>
<reference evidence="2 3" key="1">
    <citation type="submission" date="2014-12" db="EMBL/GenBank/DDBJ databases">
        <title>Genome assembly of Enhygromyxa salina DSM 15201.</title>
        <authorList>
            <person name="Sharma G."/>
            <person name="Subramanian S."/>
        </authorList>
    </citation>
    <scope>NUCLEOTIDE SEQUENCE [LARGE SCALE GENOMIC DNA]</scope>
    <source>
        <strain evidence="2 3">DSM 15201</strain>
    </source>
</reference>
<dbReference type="RefSeq" id="WP_052555901.1">
    <property type="nucleotide sequence ID" value="NZ_JMCC02000099.1"/>
</dbReference>
<proteinExistence type="predicted"/>
<comment type="caution">
    <text evidence="2">The sequence shown here is derived from an EMBL/GenBank/DDBJ whole genome shotgun (WGS) entry which is preliminary data.</text>
</comment>
<name>A0A0C1Z6Y5_9BACT</name>
<sequence length="318" mass="34719">MSAKNKKNPFGPTGWTPERLGNLAGKTYVVTGANAGAGFEATRVFLSKGARVVMLNRNLEKSTAAIDDLTREFGTNANVSFIKMDLAVLGSVREAAAKVLEQVPRIDALICNAAIAQVAKQEITVDGFESQLGVNHFGHFLLCGLLFERIEQSGGRIVVVGSNAYKMGAKKVQFDDLNFDENYSPWNSYAQSKLAQMVFAYELQRRVQAAGKSVQVQVCHPGASRTNLLQDTASPFSRILWSVLSRFVAQSAERGSWPEVMCATEAELKSETLYGPTKRAEMVGPVGECPLDEVALSREMAAKLWTLSEQKTSLSWSL</sequence>
<dbReference type="AlphaFoldDB" id="A0A0C1Z6Y5"/>
<evidence type="ECO:0000256" key="1">
    <source>
        <dbReference type="ARBA" id="ARBA00023002"/>
    </source>
</evidence>